<comment type="caution">
    <text evidence="11">The sequence shown here is derived from an EMBL/GenBank/DDBJ whole genome shotgun (WGS) entry which is preliminary data.</text>
</comment>
<dbReference type="PANTHER" id="PTHR48109:SF4">
    <property type="entry name" value="DIHYDROOROTATE DEHYDROGENASE (QUINONE), MITOCHONDRIAL"/>
    <property type="match status" value="1"/>
</dbReference>
<keyword evidence="6" id="KW-0665">Pyrimidine biosynthesis</keyword>
<proteinExistence type="predicted"/>
<dbReference type="NCBIfam" id="TIGR01036">
    <property type="entry name" value="pyrD_sub2"/>
    <property type="match status" value="1"/>
</dbReference>
<reference evidence="11 12" key="1">
    <citation type="journal article" date="2016" name="Nat. Commun.">
        <title>Thousands of microbial genomes shed light on interconnected biogeochemical processes in an aquifer system.</title>
        <authorList>
            <person name="Anantharaman K."/>
            <person name="Brown C.T."/>
            <person name="Hug L.A."/>
            <person name="Sharon I."/>
            <person name="Castelle C.J."/>
            <person name="Probst A.J."/>
            <person name="Thomas B.C."/>
            <person name="Singh A."/>
            <person name="Wilkins M.J."/>
            <person name="Karaoz U."/>
            <person name="Brodie E.L."/>
            <person name="Williams K.H."/>
            <person name="Hubbard S.S."/>
            <person name="Banfield J.F."/>
        </authorList>
    </citation>
    <scope>NUCLEOTIDE SEQUENCE [LARGE SCALE GENOMIC DNA]</scope>
</reference>
<evidence type="ECO:0000259" key="10">
    <source>
        <dbReference type="Pfam" id="PF01180"/>
    </source>
</evidence>
<evidence type="ECO:0000256" key="6">
    <source>
        <dbReference type="ARBA" id="ARBA00022975"/>
    </source>
</evidence>
<comment type="pathway">
    <text evidence="3">Pyrimidine metabolism; UMP biosynthesis via de novo pathway.</text>
</comment>
<keyword evidence="8" id="KW-0472">Membrane</keyword>
<dbReference type="Gene3D" id="3.20.20.70">
    <property type="entry name" value="Aldolase class I"/>
    <property type="match status" value="1"/>
</dbReference>
<dbReference type="GO" id="GO:0044205">
    <property type="term" value="P:'de novo' UMP biosynthetic process"/>
    <property type="evidence" value="ECO:0007669"/>
    <property type="project" value="UniProtKB-UniPathway"/>
</dbReference>
<evidence type="ECO:0000256" key="5">
    <source>
        <dbReference type="ARBA" id="ARBA00022643"/>
    </source>
</evidence>
<keyword evidence="5" id="KW-0288">FMN</keyword>
<dbReference type="Pfam" id="PF01180">
    <property type="entry name" value="DHO_dh"/>
    <property type="match status" value="1"/>
</dbReference>
<evidence type="ECO:0000256" key="2">
    <source>
        <dbReference type="ARBA" id="ARBA00003125"/>
    </source>
</evidence>
<organism evidence="11 12">
    <name type="scientific">Candidatus Woykebacteria bacterium RBG_16_44_10</name>
    <dbReference type="NCBI Taxonomy" id="1802597"/>
    <lineage>
        <taxon>Bacteria</taxon>
        <taxon>Candidatus Woykeibacteriota</taxon>
    </lineage>
</organism>
<evidence type="ECO:0000256" key="3">
    <source>
        <dbReference type="ARBA" id="ARBA00004725"/>
    </source>
</evidence>
<dbReference type="InterPro" id="IPR013785">
    <property type="entry name" value="Aldolase_TIM"/>
</dbReference>
<dbReference type="InterPro" id="IPR005719">
    <property type="entry name" value="Dihydroorotate_DH_2"/>
</dbReference>
<gene>
    <name evidence="11" type="ORF">A2Z24_01740</name>
</gene>
<dbReference type="InterPro" id="IPR012135">
    <property type="entry name" value="Dihydroorotate_DH_1_2"/>
</dbReference>
<dbReference type="EC" id="1.3.5.2" evidence="9"/>
<evidence type="ECO:0000256" key="1">
    <source>
        <dbReference type="ARBA" id="ARBA00001917"/>
    </source>
</evidence>
<evidence type="ECO:0000256" key="9">
    <source>
        <dbReference type="NCBIfam" id="TIGR01036"/>
    </source>
</evidence>
<dbReference type="GO" id="GO:0005737">
    <property type="term" value="C:cytoplasm"/>
    <property type="evidence" value="ECO:0007669"/>
    <property type="project" value="InterPro"/>
</dbReference>
<dbReference type="CDD" id="cd04738">
    <property type="entry name" value="DHOD_2_like"/>
    <property type="match status" value="1"/>
</dbReference>
<dbReference type="NCBIfam" id="NF003652">
    <property type="entry name" value="PRK05286.2-5"/>
    <property type="match status" value="1"/>
</dbReference>
<dbReference type="UniPathway" id="UPA00070"/>
<dbReference type="Proteomes" id="UP000177588">
    <property type="component" value="Unassembled WGS sequence"/>
</dbReference>
<protein>
    <recommendedName>
        <fullName evidence="9">Dihydroorotate dehydrogenase (quinone)</fullName>
        <ecNumber evidence="9">1.3.5.2</ecNumber>
    </recommendedName>
</protein>
<evidence type="ECO:0000256" key="8">
    <source>
        <dbReference type="ARBA" id="ARBA00023136"/>
    </source>
</evidence>
<evidence type="ECO:0000256" key="7">
    <source>
        <dbReference type="ARBA" id="ARBA00023002"/>
    </source>
</evidence>
<evidence type="ECO:0000313" key="12">
    <source>
        <dbReference type="Proteomes" id="UP000177588"/>
    </source>
</evidence>
<comment type="cofactor">
    <cofactor evidence="1">
        <name>FMN</name>
        <dbReference type="ChEBI" id="CHEBI:58210"/>
    </cofactor>
</comment>
<evidence type="ECO:0000256" key="4">
    <source>
        <dbReference type="ARBA" id="ARBA00022630"/>
    </source>
</evidence>
<dbReference type="GO" id="GO:0006207">
    <property type="term" value="P:'de novo' pyrimidine nucleobase biosynthetic process"/>
    <property type="evidence" value="ECO:0007669"/>
    <property type="project" value="UniProtKB-UniRule"/>
</dbReference>
<dbReference type="InterPro" id="IPR005720">
    <property type="entry name" value="Dihydroorotate_DH_cat"/>
</dbReference>
<dbReference type="EMBL" id="MHCT01000027">
    <property type="protein sequence ID" value="OGY25567.1"/>
    <property type="molecule type" value="Genomic_DNA"/>
</dbReference>
<dbReference type="SUPFAM" id="SSF51395">
    <property type="entry name" value="FMN-linked oxidoreductases"/>
    <property type="match status" value="1"/>
</dbReference>
<keyword evidence="7" id="KW-0560">Oxidoreductase</keyword>
<dbReference type="AlphaFoldDB" id="A0A1G1WE61"/>
<dbReference type="GO" id="GO:0106430">
    <property type="term" value="F:dihydroorotate dehydrogenase (quinone) activity"/>
    <property type="evidence" value="ECO:0007669"/>
    <property type="project" value="UniProtKB-EC"/>
</dbReference>
<dbReference type="GO" id="GO:0005886">
    <property type="term" value="C:plasma membrane"/>
    <property type="evidence" value="ECO:0007669"/>
    <property type="project" value="TreeGrafter"/>
</dbReference>
<keyword evidence="4" id="KW-0285">Flavoprotein</keyword>
<feature type="domain" description="Dihydroorotate dehydrogenase catalytic" evidence="10">
    <location>
        <begin position="29"/>
        <end position="319"/>
    </location>
</feature>
<evidence type="ECO:0000313" key="11">
    <source>
        <dbReference type="EMBL" id="OGY25567.1"/>
    </source>
</evidence>
<comment type="function">
    <text evidence="2">Catalyzes the conversion of dihydroorotate to orotate with quinone as electron acceptor.</text>
</comment>
<dbReference type="InterPro" id="IPR050074">
    <property type="entry name" value="DHO_dehydrogenase"/>
</dbReference>
<dbReference type="STRING" id="1802597.A2Z24_01740"/>
<dbReference type="PIRSF" id="PIRSF000164">
    <property type="entry name" value="DHO_oxidase"/>
    <property type="match status" value="1"/>
</dbReference>
<name>A0A1G1WE61_9BACT</name>
<accession>A0A1G1WE61</accession>
<sequence length="336" mass="36840">MVGLGKFLGSNVITKELTSLALSYSNKKLEQQILGINFPNPIGLAAGFDKDAQLTAILPSVGFGFAEVGSITGEPCEGNPKPRLWRLKKSKGLVVYYGLKNEGCQKISQKLRQKVFRIPIGISIAKTNSQKTVSIEAGVEDYAKAFGSFTGIGDYFTINISCPNTYGGQPFTEPRRLEKLLRRIDRIQTKKPIFLKISPDLTKVETDAILEVAARHNIAGFVCTNLTKQRSGNKIKDEFIPTKGGISGKVVEELANNLISYIYQKTQERFIIIGCGGVFSAEDAYKKIKLGASLIQLITGMVFEGPQIISEINQGLTQLIERDRFRNIAQAVGSEA</sequence>
<dbReference type="PANTHER" id="PTHR48109">
    <property type="entry name" value="DIHYDROOROTATE DEHYDROGENASE (QUINONE), MITOCHONDRIAL-RELATED"/>
    <property type="match status" value="1"/>
</dbReference>